<organism evidence="3 4">
    <name type="scientific">Cavia porcellus</name>
    <name type="common">Guinea pig</name>
    <dbReference type="NCBI Taxonomy" id="10141"/>
    <lineage>
        <taxon>Eukaryota</taxon>
        <taxon>Metazoa</taxon>
        <taxon>Chordata</taxon>
        <taxon>Craniata</taxon>
        <taxon>Vertebrata</taxon>
        <taxon>Euteleostomi</taxon>
        <taxon>Mammalia</taxon>
        <taxon>Eutheria</taxon>
        <taxon>Euarchontoglires</taxon>
        <taxon>Glires</taxon>
        <taxon>Rodentia</taxon>
        <taxon>Hystricomorpha</taxon>
        <taxon>Caviidae</taxon>
        <taxon>Cavia</taxon>
    </lineage>
</organism>
<evidence type="ECO:0008006" key="5">
    <source>
        <dbReference type="Google" id="ProtNLM"/>
    </source>
</evidence>
<dbReference type="VEuPathDB" id="HostDB:ENSCPOG00000030460"/>
<keyword evidence="4" id="KW-1185">Reference proteome</keyword>
<feature type="transmembrane region" description="Helical" evidence="1">
    <location>
        <begin position="35"/>
        <end position="55"/>
    </location>
</feature>
<keyword evidence="2" id="KW-0732">Signal</keyword>
<feature type="chain" id="PRO_5012425398" description="Transmembrane protein 273" evidence="2">
    <location>
        <begin position="21"/>
        <end position="85"/>
    </location>
</feature>
<dbReference type="EMBL" id="AAKN02044530">
    <property type="status" value="NOT_ANNOTATED_CDS"/>
    <property type="molecule type" value="Genomic_DNA"/>
</dbReference>
<dbReference type="GeneTree" id="ENSGT00390000000409"/>
<feature type="signal peptide" evidence="2">
    <location>
        <begin position="1"/>
        <end position="20"/>
    </location>
</feature>
<dbReference type="Pfam" id="PF14986">
    <property type="entry name" value="DUF4514"/>
    <property type="match status" value="1"/>
</dbReference>
<dbReference type="Ensembl" id="ENSCPOT00000031243.1">
    <property type="protein sequence ID" value="ENSCPOP00000027922.1"/>
    <property type="gene ID" value="ENSCPOG00000030460.1"/>
</dbReference>
<dbReference type="Bgee" id="ENSCPOG00000030460">
    <property type="expression patterns" value="Expressed in heart left ventricle and 9 other cell types or tissues"/>
</dbReference>
<keyword evidence="1" id="KW-0472">Membrane</keyword>
<evidence type="ECO:0000313" key="3">
    <source>
        <dbReference type="Ensembl" id="ENSCPOP00000027922.1"/>
    </source>
</evidence>
<reference evidence="3" key="3">
    <citation type="submission" date="2025-09" db="UniProtKB">
        <authorList>
            <consortium name="Ensembl"/>
        </authorList>
    </citation>
    <scope>IDENTIFICATION</scope>
    <source>
        <strain evidence="3">2N</strain>
    </source>
</reference>
<gene>
    <name evidence="3" type="primary">Tmem273</name>
</gene>
<evidence type="ECO:0000256" key="2">
    <source>
        <dbReference type="SAM" id="SignalP"/>
    </source>
</evidence>
<accession>A0A286XR00</accession>
<name>A0A286XR00_CAVPO</name>
<sequence>MSPGVRVLRALLFLLGVGGARVLATGESAEAEVDFKYALIGTALGVAICVGFLVLKICMIRKHLSDQDSAELRSTAREARVIELG</sequence>
<reference evidence="4" key="1">
    <citation type="journal article" date="2011" name="Nature">
        <title>A high-resolution map of human evolutionary constraint using 29 mammals.</title>
        <authorList>
            <person name="Lindblad-Toh K."/>
            <person name="Garber M."/>
            <person name="Zuk O."/>
            <person name="Lin M.F."/>
            <person name="Parker B.J."/>
            <person name="Washietl S."/>
            <person name="Kheradpour P."/>
            <person name="Ernst J."/>
            <person name="Jordan G."/>
            <person name="Mauceli E."/>
            <person name="Ward L.D."/>
            <person name="Lowe C.B."/>
            <person name="Holloway A.K."/>
            <person name="Clamp M."/>
            <person name="Gnerre S."/>
            <person name="Alfoldi J."/>
            <person name="Beal K."/>
            <person name="Chang J."/>
            <person name="Clawson H."/>
            <person name="Cuff J."/>
            <person name="Di Palma F."/>
            <person name="Fitzgerald S."/>
            <person name="Flicek P."/>
            <person name="Guttman M."/>
            <person name="Hubisz M.J."/>
            <person name="Jaffe D.B."/>
            <person name="Jungreis I."/>
            <person name="Kent W.J."/>
            <person name="Kostka D."/>
            <person name="Lara M."/>
            <person name="Martins A.L."/>
            <person name="Massingham T."/>
            <person name="Moltke I."/>
            <person name="Raney B.J."/>
            <person name="Rasmussen M.D."/>
            <person name="Robinson J."/>
            <person name="Stark A."/>
            <person name="Vilella A.J."/>
            <person name="Wen J."/>
            <person name="Xie X."/>
            <person name="Zody M.C."/>
            <person name="Baldwin J."/>
            <person name="Bloom T."/>
            <person name="Chin C.W."/>
            <person name="Heiman D."/>
            <person name="Nicol R."/>
            <person name="Nusbaum C."/>
            <person name="Young S."/>
            <person name="Wilkinson J."/>
            <person name="Worley K.C."/>
            <person name="Kovar C.L."/>
            <person name="Muzny D.M."/>
            <person name="Gibbs R.A."/>
            <person name="Cree A."/>
            <person name="Dihn H.H."/>
            <person name="Fowler G."/>
            <person name="Jhangiani S."/>
            <person name="Joshi V."/>
            <person name="Lee S."/>
            <person name="Lewis L.R."/>
            <person name="Nazareth L.V."/>
            <person name="Okwuonu G."/>
            <person name="Santibanez J."/>
            <person name="Warren W.C."/>
            <person name="Mardis E.R."/>
            <person name="Weinstock G.M."/>
            <person name="Wilson R.K."/>
            <person name="Delehaunty K."/>
            <person name="Dooling D."/>
            <person name="Fronik C."/>
            <person name="Fulton L."/>
            <person name="Fulton B."/>
            <person name="Graves T."/>
            <person name="Minx P."/>
            <person name="Sodergren E."/>
            <person name="Birney E."/>
            <person name="Margulies E.H."/>
            <person name="Herrero J."/>
            <person name="Green E.D."/>
            <person name="Haussler D."/>
            <person name="Siepel A."/>
            <person name="Goldman N."/>
            <person name="Pollard K.S."/>
            <person name="Pedersen J.S."/>
            <person name="Lander E.S."/>
            <person name="Kellis M."/>
        </authorList>
    </citation>
    <scope>NUCLEOTIDE SEQUENCE [LARGE SCALE GENOMIC DNA]</scope>
    <source>
        <strain evidence="4">2N</strain>
    </source>
</reference>
<dbReference type="InParanoid" id="A0A286XR00"/>
<keyword evidence="1" id="KW-1133">Transmembrane helix</keyword>
<reference evidence="3" key="2">
    <citation type="submission" date="2025-08" db="UniProtKB">
        <authorList>
            <consortium name="Ensembl"/>
        </authorList>
    </citation>
    <scope>IDENTIFICATION</scope>
    <source>
        <strain evidence="3">2N</strain>
    </source>
</reference>
<dbReference type="OMA" id="THQAPND"/>
<proteinExistence type="predicted"/>
<evidence type="ECO:0000256" key="1">
    <source>
        <dbReference type="SAM" id="Phobius"/>
    </source>
</evidence>
<dbReference type="PANTHER" id="PTHR37857:SF1">
    <property type="entry name" value="TRANSMEMBRANE PROTEIN 273"/>
    <property type="match status" value="1"/>
</dbReference>
<dbReference type="AlphaFoldDB" id="A0A286XR00"/>
<dbReference type="PANTHER" id="PTHR37857">
    <property type="entry name" value="TRANSMEMBRANE PROTEIN 273"/>
    <property type="match status" value="1"/>
</dbReference>
<dbReference type="InterPro" id="IPR029395">
    <property type="entry name" value="DUF4514"/>
</dbReference>
<dbReference type="Proteomes" id="UP000005447">
    <property type="component" value="Unassembled WGS sequence"/>
</dbReference>
<protein>
    <recommendedName>
        <fullName evidence="5">Transmembrane protein 273</fullName>
    </recommendedName>
</protein>
<evidence type="ECO:0000313" key="4">
    <source>
        <dbReference type="Proteomes" id="UP000005447"/>
    </source>
</evidence>
<keyword evidence="1" id="KW-0812">Transmembrane</keyword>